<keyword evidence="3 6" id="KW-0479">Metal-binding</keyword>
<reference evidence="9" key="1">
    <citation type="journal article" date="2015" name="Plant J.">
        <title>Improved white spruce (Picea glauca) genome assemblies and annotation of large gene families of conifer terpenoid and phenolic defense metabolism.</title>
        <authorList>
            <person name="Warren R.L."/>
            <person name="Keeling C.I."/>
            <person name="Yuen M.M."/>
            <person name="Raymond A."/>
            <person name="Taylor G.A."/>
            <person name="Vandervalk B.P."/>
            <person name="Mohamadi H."/>
            <person name="Paulino D."/>
            <person name="Chiu R."/>
            <person name="Jackman S.D."/>
            <person name="Robertson G."/>
            <person name="Yang C."/>
            <person name="Hoffmann M."/>
            <person name="Weigel D."/>
            <person name="Nelson D.R."/>
            <person name="Ritland C."/>
            <person name="Isabel N."/>
            <person name="Jaquish B."/>
            <person name="Yanchuk A."/>
            <person name="Bousquet J."/>
            <person name="Jones S.J."/>
            <person name="MacKay J."/>
            <person name="Birol I."/>
            <person name="Bohlmann J."/>
        </authorList>
    </citation>
    <scope>NUCLEOTIDE SEQUENCE</scope>
</reference>
<feature type="transmembrane region" description="Helical" evidence="8">
    <location>
        <begin position="20"/>
        <end position="43"/>
    </location>
</feature>
<dbReference type="SUPFAM" id="SSF48264">
    <property type="entry name" value="Cytochrome P450"/>
    <property type="match status" value="1"/>
</dbReference>
<keyword evidence="8" id="KW-0812">Transmembrane</keyword>
<dbReference type="GO" id="GO:0016705">
    <property type="term" value="F:oxidoreductase activity, acting on paired donors, with incorporation or reduction of molecular oxygen"/>
    <property type="evidence" value="ECO:0007669"/>
    <property type="project" value="InterPro"/>
</dbReference>
<dbReference type="CDD" id="cd11072">
    <property type="entry name" value="CYP71-like"/>
    <property type="match status" value="1"/>
</dbReference>
<evidence type="ECO:0000256" key="3">
    <source>
        <dbReference type="ARBA" id="ARBA00022723"/>
    </source>
</evidence>
<dbReference type="InterPro" id="IPR036396">
    <property type="entry name" value="Cyt_P450_sf"/>
</dbReference>
<keyword evidence="4 7" id="KW-0560">Oxidoreductase</keyword>
<dbReference type="PRINTS" id="PR00385">
    <property type="entry name" value="P450"/>
</dbReference>
<accession>A0A0G7ZNU9</accession>
<organism evidence="9">
    <name type="scientific">Picea glauca</name>
    <name type="common">White spruce</name>
    <name type="synonym">Pinus glauca</name>
    <dbReference type="NCBI Taxonomy" id="3330"/>
    <lineage>
        <taxon>Eukaryota</taxon>
        <taxon>Viridiplantae</taxon>
        <taxon>Streptophyta</taxon>
        <taxon>Embryophyta</taxon>
        <taxon>Tracheophyta</taxon>
        <taxon>Spermatophyta</taxon>
        <taxon>Pinopsida</taxon>
        <taxon>Pinidae</taxon>
        <taxon>Conifers I</taxon>
        <taxon>Pinales</taxon>
        <taxon>Pinaceae</taxon>
        <taxon>Picea</taxon>
    </lineage>
</organism>
<dbReference type="PRINTS" id="PR00463">
    <property type="entry name" value="EP450I"/>
</dbReference>
<protein>
    <submittedName>
        <fullName evidence="9">Cytochrome P450 CYP750A29</fullName>
    </submittedName>
</protein>
<dbReference type="GO" id="GO:0044550">
    <property type="term" value="P:secondary metabolite biosynthetic process"/>
    <property type="evidence" value="ECO:0007669"/>
    <property type="project" value="UniProtKB-ARBA"/>
</dbReference>
<feature type="binding site" description="axial binding residue" evidence="6">
    <location>
        <position position="511"/>
    </location>
    <ligand>
        <name>heme</name>
        <dbReference type="ChEBI" id="CHEBI:30413"/>
    </ligand>
    <ligandPart>
        <name>Fe</name>
        <dbReference type="ChEBI" id="CHEBI:18248"/>
    </ligandPart>
</feature>
<evidence type="ECO:0000256" key="2">
    <source>
        <dbReference type="ARBA" id="ARBA00022617"/>
    </source>
</evidence>
<dbReference type="PANTHER" id="PTHR47944">
    <property type="entry name" value="CYTOCHROME P450 98A9"/>
    <property type="match status" value="1"/>
</dbReference>
<keyword evidence="7" id="KW-0503">Monooxygenase</keyword>
<dbReference type="PANTHER" id="PTHR47944:SF4">
    <property type="entry name" value="OS09G0441700 PROTEIN"/>
    <property type="match status" value="1"/>
</dbReference>
<evidence type="ECO:0000313" key="9">
    <source>
        <dbReference type="EMBL" id="JAI17643.1"/>
    </source>
</evidence>
<proteinExistence type="inferred from homology"/>
<gene>
    <name evidence="9" type="primary">cytochrome P450 CYP750A29</name>
</gene>
<dbReference type="GO" id="GO:0004497">
    <property type="term" value="F:monooxygenase activity"/>
    <property type="evidence" value="ECO:0007669"/>
    <property type="project" value="UniProtKB-KW"/>
</dbReference>
<dbReference type="Pfam" id="PF00067">
    <property type="entry name" value="p450"/>
    <property type="match status" value="2"/>
</dbReference>
<evidence type="ECO:0000256" key="8">
    <source>
        <dbReference type="SAM" id="Phobius"/>
    </source>
</evidence>
<evidence type="ECO:0000256" key="4">
    <source>
        <dbReference type="ARBA" id="ARBA00023002"/>
    </source>
</evidence>
<sequence length="571" mass="64721">MFDMGFVNLLQNLTLIAGGGGAATAAIGLMATLMFCFFSYCILYQSRRNERLPPGPYPWPIIGNLHQLRLPIHRTLRHLANKYGPILFLRFGSVPTLVVSSSEMAKQFLKTHDLIFASRPPTSVGKYFFYNFKDIAFAPYGDHWRKMRKICVLELLTAQRIESFKHVRQEEVSAMIRSIWEESESGRFAVNVTEAIYASLANILWRILARKKFSDNDLGTDGKGFTDLVREVSTAVGSLNIGDFVPYLDWLDLQGIKRSLKKANRRFDAFAEKIINDHVDHHMARASNGQEETMPHVKDFVDVLLEVAETNTTDTKLKRETIKALIFVCLSDFTHCHPIPILKLERFEQPNILLTVFVFLQQLFAAGMETSADALEWAMSELLRHPHAIHRLQEEIESVVGQHGKVNESNLASMVYLQCVVKETLRLYPSLPLAIPHASVEAVTVGGYYIPKKTMVIMNLWAIGRDPDVWGADASEFNPERFLRVEEHGMDLSGGQSDFRMLPFGAGRRRCPGSAMAILTVEYALAQLLHTFDWRVEGDPSELDMKEACATTMPRQAPLFAYPSLRRPRRL</sequence>
<evidence type="ECO:0000256" key="5">
    <source>
        <dbReference type="ARBA" id="ARBA00023004"/>
    </source>
</evidence>
<evidence type="ECO:0000256" key="7">
    <source>
        <dbReference type="RuleBase" id="RU000461"/>
    </source>
</evidence>
<dbReference type="InterPro" id="IPR001128">
    <property type="entry name" value="Cyt_P450"/>
</dbReference>
<comment type="similarity">
    <text evidence="1 7">Belongs to the cytochrome P450 family.</text>
</comment>
<dbReference type="EMBL" id="GCHX01368366">
    <property type="protein sequence ID" value="JAI17643.1"/>
    <property type="molecule type" value="Transcribed_RNA"/>
</dbReference>
<evidence type="ECO:0000256" key="6">
    <source>
        <dbReference type="PIRSR" id="PIRSR602401-1"/>
    </source>
</evidence>
<dbReference type="InterPro" id="IPR017972">
    <property type="entry name" value="Cyt_P450_CS"/>
</dbReference>
<dbReference type="Gene3D" id="1.10.630.10">
    <property type="entry name" value="Cytochrome P450"/>
    <property type="match status" value="1"/>
</dbReference>
<dbReference type="GO" id="GO:0005506">
    <property type="term" value="F:iron ion binding"/>
    <property type="evidence" value="ECO:0007669"/>
    <property type="project" value="InterPro"/>
</dbReference>
<keyword evidence="8" id="KW-0472">Membrane</keyword>
<dbReference type="InterPro" id="IPR002401">
    <property type="entry name" value="Cyt_P450_E_grp-I"/>
</dbReference>
<dbReference type="PROSITE" id="PS00086">
    <property type="entry name" value="CYTOCHROME_P450"/>
    <property type="match status" value="1"/>
</dbReference>
<dbReference type="GO" id="GO:0020037">
    <property type="term" value="F:heme binding"/>
    <property type="evidence" value="ECO:0007669"/>
    <property type="project" value="InterPro"/>
</dbReference>
<comment type="cofactor">
    <cofactor evidence="6">
        <name>heme</name>
        <dbReference type="ChEBI" id="CHEBI:30413"/>
    </cofactor>
</comment>
<evidence type="ECO:0000256" key="1">
    <source>
        <dbReference type="ARBA" id="ARBA00010617"/>
    </source>
</evidence>
<name>A0A0G7ZNU9_PICGL</name>
<keyword evidence="8" id="KW-1133">Transmembrane helix</keyword>
<dbReference type="AlphaFoldDB" id="A0A0G7ZNU9"/>
<keyword evidence="2 6" id="KW-0349">Heme</keyword>
<keyword evidence="5 6" id="KW-0408">Iron</keyword>